<proteinExistence type="predicted"/>
<keyword evidence="1" id="KW-0472">Membrane</keyword>
<keyword evidence="1" id="KW-1133">Transmembrane helix</keyword>
<keyword evidence="1" id="KW-0812">Transmembrane</keyword>
<comment type="caution">
    <text evidence="2">The sequence shown here is derived from an EMBL/GenBank/DDBJ whole genome shotgun (WGS) entry which is preliminary data.</text>
</comment>
<evidence type="ECO:0000313" key="3">
    <source>
        <dbReference type="Proteomes" id="UP000272503"/>
    </source>
</evidence>
<dbReference type="Proteomes" id="UP000272503">
    <property type="component" value="Unassembled WGS sequence"/>
</dbReference>
<feature type="transmembrane region" description="Helical" evidence="1">
    <location>
        <begin position="55"/>
        <end position="77"/>
    </location>
</feature>
<sequence length="102" mass="10768">MLSRSGLNYPLFLLVGVLAILTFRAGTMAMSDVANDRKWGVLALAMLQGTSVRAFLGSTVVFGVLLYAAQAILVLGARCAAVWPADRRPGASCAGVGVDRRR</sequence>
<reference evidence="2 3" key="1">
    <citation type="submission" date="2018-10" db="EMBL/GenBank/DDBJ databases">
        <authorList>
            <person name="Li J."/>
        </authorList>
    </citation>
    <scope>NUCLEOTIDE SEQUENCE [LARGE SCALE GENOMIC DNA]</scope>
    <source>
        <strain evidence="2 3">IF 016277</strain>
    </source>
</reference>
<gene>
    <name evidence="2" type="ORF">D9V32_01815</name>
</gene>
<organism evidence="2 3">
    <name type="scientific">Mycetocola tolaasinivorans</name>
    <dbReference type="NCBI Taxonomy" id="76635"/>
    <lineage>
        <taxon>Bacteria</taxon>
        <taxon>Bacillati</taxon>
        <taxon>Actinomycetota</taxon>
        <taxon>Actinomycetes</taxon>
        <taxon>Micrococcales</taxon>
        <taxon>Microbacteriaceae</taxon>
        <taxon>Mycetocola</taxon>
    </lineage>
</organism>
<name>A0A3L7ACY5_9MICO</name>
<evidence type="ECO:0000313" key="2">
    <source>
        <dbReference type="EMBL" id="RLP78087.1"/>
    </source>
</evidence>
<dbReference type="EMBL" id="RCUX01000001">
    <property type="protein sequence ID" value="RLP78087.1"/>
    <property type="molecule type" value="Genomic_DNA"/>
</dbReference>
<protein>
    <submittedName>
        <fullName evidence="2">Uncharacterized protein</fullName>
    </submittedName>
</protein>
<accession>A0A3L7ACY5</accession>
<dbReference type="AlphaFoldDB" id="A0A3L7ACY5"/>
<evidence type="ECO:0000256" key="1">
    <source>
        <dbReference type="SAM" id="Phobius"/>
    </source>
</evidence>
<keyword evidence="3" id="KW-1185">Reference proteome</keyword>